<dbReference type="RefSeq" id="WP_281884412.1">
    <property type="nucleotide sequence ID" value="NZ_BSDP01000001.1"/>
</dbReference>
<dbReference type="EMBL" id="BSDP01000001">
    <property type="protein sequence ID" value="GLI27673.1"/>
    <property type="molecule type" value="Genomic_DNA"/>
</dbReference>
<evidence type="ECO:0000313" key="1">
    <source>
        <dbReference type="EMBL" id="GLI27673.1"/>
    </source>
</evidence>
<sequence length="320" mass="33628">MAVHGSGRRMPWGEVPPSLRAAVDDLLGSPVVDAVSQPAGFSPGSADRVTTADGTRAFVKTASTAVNAQSVELHRLEGTIAGAMPDGMPVPAVRGVVDRGDWIAVVFDDVEGRHPHTPWRPDELGAVLDALAELTAAPAPPELGALLGSASDALDDNLRSWERLAADPSRLPSLAPDDHEWVTARIDDLAAAATTAIGEVGGDRLVHLDVRADNLLVTPSGAVALVDWPWAALGASWLDALVLLVNVRLYDPGADVEALLRGHPVFAGLDDGVANRLLVGLTGYFLEASTGPEVPEIPNLRKFQLDQGLVSLALLRERLP</sequence>
<protein>
    <recommendedName>
        <fullName evidence="3">Phosphotransferase</fullName>
    </recommendedName>
</protein>
<organism evidence="1 2">
    <name type="scientific">Agromyces rhizosphaerae</name>
    <dbReference type="NCBI Taxonomy" id="88374"/>
    <lineage>
        <taxon>Bacteria</taxon>
        <taxon>Bacillati</taxon>
        <taxon>Actinomycetota</taxon>
        <taxon>Actinomycetes</taxon>
        <taxon>Micrococcales</taxon>
        <taxon>Microbacteriaceae</taxon>
        <taxon>Agromyces</taxon>
    </lineage>
</organism>
<dbReference type="SUPFAM" id="SSF56112">
    <property type="entry name" value="Protein kinase-like (PK-like)"/>
    <property type="match status" value="1"/>
</dbReference>
<accession>A0A9W6CSG7</accession>
<proteinExistence type="predicted"/>
<gene>
    <name evidence="1" type="ORF">ARHIZOSPH14_19150</name>
</gene>
<reference evidence="1" key="1">
    <citation type="submission" date="2022-12" db="EMBL/GenBank/DDBJ databases">
        <title>Reference genome sequencing for broad-spectrum identification of bacterial and archaeal isolates by mass spectrometry.</title>
        <authorList>
            <person name="Sekiguchi Y."/>
            <person name="Tourlousse D.M."/>
        </authorList>
    </citation>
    <scope>NUCLEOTIDE SEQUENCE</scope>
    <source>
        <strain evidence="1">14</strain>
    </source>
</reference>
<evidence type="ECO:0000313" key="2">
    <source>
        <dbReference type="Proteomes" id="UP001144396"/>
    </source>
</evidence>
<dbReference type="Gene3D" id="3.30.200.20">
    <property type="entry name" value="Phosphorylase Kinase, domain 1"/>
    <property type="match status" value="1"/>
</dbReference>
<name>A0A9W6CSG7_9MICO</name>
<evidence type="ECO:0008006" key="3">
    <source>
        <dbReference type="Google" id="ProtNLM"/>
    </source>
</evidence>
<dbReference type="Gene3D" id="3.90.1200.10">
    <property type="match status" value="1"/>
</dbReference>
<comment type="caution">
    <text evidence="1">The sequence shown here is derived from an EMBL/GenBank/DDBJ whole genome shotgun (WGS) entry which is preliminary data.</text>
</comment>
<dbReference type="Proteomes" id="UP001144396">
    <property type="component" value="Unassembled WGS sequence"/>
</dbReference>
<dbReference type="InterPro" id="IPR011009">
    <property type="entry name" value="Kinase-like_dom_sf"/>
</dbReference>
<dbReference type="AlphaFoldDB" id="A0A9W6CSG7"/>
<keyword evidence="2" id="KW-1185">Reference proteome</keyword>